<dbReference type="HOGENOM" id="CLU_056731_1_0_11"/>
<evidence type="ECO:0000313" key="3">
    <source>
        <dbReference type="Proteomes" id="UP000007842"/>
    </source>
</evidence>
<organism evidence="2 3">
    <name type="scientific">Streptantibioticus cattleyicolor (strain ATCC 35852 / DSM 46488 / JCM 4925 / NBRC 14057 / NRRL 8057)</name>
    <name type="common">Streptomyces cattleya</name>
    <dbReference type="NCBI Taxonomy" id="1003195"/>
    <lineage>
        <taxon>Bacteria</taxon>
        <taxon>Bacillati</taxon>
        <taxon>Actinomycetota</taxon>
        <taxon>Actinomycetes</taxon>
        <taxon>Kitasatosporales</taxon>
        <taxon>Streptomycetaceae</taxon>
        <taxon>Streptantibioticus</taxon>
    </lineage>
</organism>
<dbReference type="SUPFAM" id="SSF63829">
    <property type="entry name" value="Calcium-dependent phosphotriesterase"/>
    <property type="match status" value="1"/>
</dbReference>
<feature type="chain" id="PRO_5003373214" evidence="1">
    <location>
        <begin position="32"/>
        <end position="320"/>
    </location>
</feature>
<reference evidence="3" key="1">
    <citation type="submission" date="2011-12" db="EMBL/GenBank/DDBJ databases">
        <title>Complete genome sequence of Streptomyces cattleya strain DSM 46488.</title>
        <authorList>
            <person name="Ou H.-Y."/>
            <person name="Li P."/>
            <person name="Zhao C."/>
            <person name="O'Hagan D."/>
            <person name="Deng Z."/>
        </authorList>
    </citation>
    <scope>NUCLEOTIDE SEQUENCE [LARGE SCALE GENOMIC DNA]</scope>
    <source>
        <strain evidence="3">ATCC 35852 / DSM 46488 / JCM 4925 / NBRC 14057 / NRRL 8057</strain>
        <plasmid evidence="3">Plasmid pSCATT</plasmid>
    </source>
</reference>
<proteinExistence type="predicted"/>
<dbReference type="InterPro" id="IPR011042">
    <property type="entry name" value="6-blade_b-propeller_TolB-like"/>
</dbReference>
<dbReference type="KEGG" id="scy:SCATT_p03860"/>
<dbReference type="RefSeq" id="WP_014151786.1">
    <property type="nucleotide sequence ID" value="NC_016113.1"/>
</dbReference>
<keyword evidence="3" id="KW-1185">Reference proteome</keyword>
<dbReference type="OrthoDB" id="504981at2"/>
<feature type="signal peptide" evidence="1">
    <location>
        <begin position="1"/>
        <end position="31"/>
    </location>
</feature>
<evidence type="ECO:0000256" key="1">
    <source>
        <dbReference type="SAM" id="SignalP"/>
    </source>
</evidence>
<dbReference type="InterPro" id="IPR006311">
    <property type="entry name" value="TAT_signal"/>
</dbReference>
<protein>
    <submittedName>
        <fullName evidence="2">Superoxide dismutase</fullName>
    </submittedName>
</protein>
<dbReference type="EMBL" id="CP003229">
    <property type="protein sequence ID" value="AEW98579.1"/>
    <property type="molecule type" value="Genomic_DNA"/>
</dbReference>
<keyword evidence="1" id="KW-0732">Signal</keyword>
<dbReference type="AlphaFoldDB" id="F8JJY9"/>
<evidence type="ECO:0000313" key="2">
    <source>
        <dbReference type="EMBL" id="AEW98579.1"/>
    </source>
</evidence>
<geneLocation type="plasmid" evidence="2 3">
    <name>pSCATT</name>
</geneLocation>
<dbReference type="PATRIC" id="fig|1003195.11.peg.1297"/>
<accession>G8XFU0</accession>
<dbReference type="PROSITE" id="PS51318">
    <property type="entry name" value="TAT"/>
    <property type="match status" value="1"/>
</dbReference>
<keyword evidence="2" id="KW-0614">Plasmid</keyword>
<name>F8JJY9_STREN</name>
<gene>
    <name evidence="2" type="ordered locus">SCATT_p03860</name>
</gene>
<dbReference type="Gene3D" id="2.120.10.30">
    <property type="entry name" value="TolB, C-terminal domain"/>
    <property type="match status" value="1"/>
</dbReference>
<dbReference type="KEGG" id="sct:SCAT_p1339"/>
<sequence length="320" mass="33052">MRLTRLRTLVAAALAATGLLAAAGATAPAWADGVTSYTLPGSTAYPESITQRPGSTTFFVSGYGDGSVYRGTVGTAAMSVFVAGDSNHTVAAGVKDDGQGHLFVVRGRQQLIDVYDDTTGALVTELSTASFGSGGMLNDIAFGPDGTGYVTDSYLPYVFRITRDSSGAFTVDKWLSLSGTAMTYTSGGGVAGVNANGLAVTPDGRYLLLDQTNKDALFRVEISSGTVAWIDTSGADLGYPDGFNLVDGTGYIAGNTANIVSELTFNSDYSKATLVRQLTDPAFAQPSAALPVDGSLLVTEFQHNTATPSLPFTVTALPLS</sequence>
<dbReference type="Proteomes" id="UP000007842">
    <property type="component" value="Plasmid pSCATT"/>
</dbReference>
<accession>F8JJY9</accession>